<dbReference type="PROSITE" id="PS01124">
    <property type="entry name" value="HTH_ARAC_FAMILY_2"/>
    <property type="match status" value="1"/>
</dbReference>
<keyword evidence="6" id="KW-1185">Reference proteome</keyword>
<dbReference type="SUPFAM" id="SSF46689">
    <property type="entry name" value="Homeodomain-like"/>
    <property type="match status" value="1"/>
</dbReference>
<evidence type="ECO:0000256" key="1">
    <source>
        <dbReference type="ARBA" id="ARBA00023015"/>
    </source>
</evidence>
<keyword evidence="3" id="KW-0804">Transcription</keyword>
<dbReference type="PROSITE" id="PS00041">
    <property type="entry name" value="HTH_ARAC_FAMILY_1"/>
    <property type="match status" value="1"/>
</dbReference>
<dbReference type="GO" id="GO:0043565">
    <property type="term" value="F:sequence-specific DNA binding"/>
    <property type="evidence" value="ECO:0007669"/>
    <property type="project" value="InterPro"/>
</dbReference>
<dbReference type="Gene3D" id="1.10.10.60">
    <property type="entry name" value="Homeodomain-like"/>
    <property type="match status" value="1"/>
</dbReference>
<dbReference type="InterPro" id="IPR009057">
    <property type="entry name" value="Homeodomain-like_sf"/>
</dbReference>
<dbReference type="GO" id="GO:0003700">
    <property type="term" value="F:DNA-binding transcription factor activity"/>
    <property type="evidence" value="ECO:0007669"/>
    <property type="project" value="InterPro"/>
</dbReference>
<name>A0A9X1NIG2_9ACTN</name>
<organism evidence="5 6">
    <name type="scientific">Kineosporia babensis</name>
    <dbReference type="NCBI Taxonomy" id="499548"/>
    <lineage>
        <taxon>Bacteria</taxon>
        <taxon>Bacillati</taxon>
        <taxon>Actinomycetota</taxon>
        <taxon>Actinomycetes</taxon>
        <taxon>Kineosporiales</taxon>
        <taxon>Kineosporiaceae</taxon>
        <taxon>Kineosporia</taxon>
    </lineage>
</organism>
<dbReference type="Proteomes" id="UP001138997">
    <property type="component" value="Unassembled WGS sequence"/>
</dbReference>
<evidence type="ECO:0000313" key="5">
    <source>
        <dbReference type="EMBL" id="MCD5314371.1"/>
    </source>
</evidence>
<dbReference type="InterPro" id="IPR018060">
    <property type="entry name" value="HTH_AraC"/>
</dbReference>
<dbReference type="EMBL" id="JAJOMB010000016">
    <property type="protein sequence ID" value="MCD5314371.1"/>
    <property type="molecule type" value="Genomic_DNA"/>
</dbReference>
<feature type="domain" description="HTH araC/xylS-type" evidence="4">
    <location>
        <begin position="193"/>
        <end position="290"/>
    </location>
</feature>
<dbReference type="PANTHER" id="PTHR47893:SF1">
    <property type="entry name" value="REGULATORY PROTEIN PCHR"/>
    <property type="match status" value="1"/>
</dbReference>
<evidence type="ECO:0000259" key="4">
    <source>
        <dbReference type="PROSITE" id="PS01124"/>
    </source>
</evidence>
<evidence type="ECO:0000256" key="3">
    <source>
        <dbReference type="ARBA" id="ARBA00023163"/>
    </source>
</evidence>
<comment type="caution">
    <text evidence="5">The sequence shown here is derived from an EMBL/GenBank/DDBJ whole genome shotgun (WGS) entry which is preliminary data.</text>
</comment>
<sequence>MASSFSTFVRRWDEVIGKDYPLPTFAPATISGWRGADPLARLDDVIVSRVAGAPGITTTDMPEDTAGRVRLWIVRAGGWTLRDPRREGVYTVRAGQFLLHHGPAERFVSQPHTSSLHVAMPAEGMTARSARGSVMTPEIRLVAAHAETLHRVHPGLSPAGRRAARDALVELTRAVPRGGFDDTEPRLAPALAEAAKQLAGERLTDRDLTPAMLAREFGVSLRTLQRAFAGTGTSVASYIRDQRLEQARRDLGAGLSVTEIAARWFFADSSHFARVYKRRYGHPPSSAVSQSE</sequence>
<dbReference type="Pfam" id="PF12833">
    <property type="entry name" value="HTH_18"/>
    <property type="match status" value="1"/>
</dbReference>
<evidence type="ECO:0000256" key="2">
    <source>
        <dbReference type="ARBA" id="ARBA00023125"/>
    </source>
</evidence>
<dbReference type="InterPro" id="IPR053142">
    <property type="entry name" value="PchR_regulatory_protein"/>
</dbReference>
<dbReference type="AlphaFoldDB" id="A0A9X1NIG2"/>
<dbReference type="InterPro" id="IPR018062">
    <property type="entry name" value="HTH_AraC-typ_CS"/>
</dbReference>
<dbReference type="SMART" id="SM00342">
    <property type="entry name" value="HTH_ARAC"/>
    <property type="match status" value="1"/>
</dbReference>
<keyword evidence="2" id="KW-0238">DNA-binding</keyword>
<dbReference type="PANTHER" id="PTHR47893">
    <property type="entry name" value="REGULATORY PROTEIN PCHR"/>
    <property type="match status" value="1"/>
</dbReference>
<dbReference type="RefSeq" id="WP_231446825.1">
    <property type="nucleotide sequence ID" value="NZ_JAJOMB010000016.1"/>
</dbReference>
<accession>A0A9X1NIG2</accession>
<protein>
    <submittedName>
        <fullName evidence="5">Helix-turn-helix transcriptional regulator</fullName>
    </submittedName>
</protein>
<proteinExistence type="predicted"/>
<evidence type="ECO:0000313" key="6">
    <source>
        <dbReference type="Proteomes" id="UP001138997"/>
    </source>
</evidence>
<gene>
    <name evidence="5" type="ORF">LR394_26040</name>
</gene>
<reference evidence="5" key="1">
    <citation type="submission" date="2021-11" db="EMBL/GenBank/DDBJ databases">
        <title>Streptomyces corallinus and Kineosporia corallina sp. nov., two new coral-derived marine actinobacteria.</title>
        <authorList>
            <person name="Buangrab K."/>
            <person name="Sutthacheep M."/>
            <person name="Yeemin T."/>
            <person name="Harunari E."/>
            <person name="Igarashi Y."/>
            <person name="Sripreechasak P."/>
            <person name="Kanchanasin P."/>
            <person name="Tanasupawat S."/>
            <person name="Phongsopitanun W."/>
        </authorList>
    </citation>
    <scope>NUCLEOTIDE SEQUENCE</scope>
    <source>
        <strain evidence="5">JCM 31032</strain>
    </source>
</reference>
<keyword evidence="1" id="KW-0805">Transcription regulation</keyword>